<dbReference type="PANTHER" id="PTHR35279:SF1">
    <property type="entry name" value="ARABINANASE_LEVANSUCRASE_INVERTASE"/>
    <property type="match status" value="1"/>
</dbReference>
<evidence type="ECO:0000313" key="6">
    <source>
        <dbReference type="Proteomes" id="UP001238163"/>
    </source>
</evidence>
<accession>A0AAE3VKD4</accession>
<gene>
    <name evidence="5" type="ORF">J3R75_003831</name>
</gene>
<dbReference type="PANTHER" id="PTHR35279">
    <property type="match status" value="1"/>
</dbReference>
<keyword evidence="6" id="KW-1185">Reference proteome</keyword>
<keyword evidence="2 4" id="KW-0378">Hydrolase</keyword>
<name>A0AAE3VKD4_9BACT</name>
<evidence type="ECO:0000313" key="5">
    <source>
        <dbReference type="EMBL" id="MDQ0291724.1"/>
    </source>
</evidence>
<evidence type="ECO:0000256" key="3">
    <source>
        <dbReference type="ARBA" id="ARBA00023295"/>
    </source>
</evidence>
<sequence>MMRYADSSRRPNFSKDPAVVRLHGRYLLYYSIPPHGDGRTDDGWGIGVAESHDLDNWQPIAALSPFGLYEKKGFCAPGAIVLNGRVHLFYQTYGNGRHDAICHASSSDGVTFERNPGNPVFKASGNWNCGRAIDADVVVNGDQLLLYWATRDPDFKQQLIGVAAAPLSSSFGPNDWQQLCDQSILRPELPWEGDCIEGPALFRHNSVLHMFYAGAYNNWPQQIGCARSLDGVHWQRLSDKPVLPNGAPGTWNACESGHPFAFTDDDGSVHLFFQGNNDMGKTWFISRLRVLWDEDKDLPRFQL</sequence>
<dbReference type="AlphaFoldDB" id="A0AAE3VKD4"/>
<evidence type="ECO:0000256" key="4">
    <source>
        <dbReference type="RuleBase" id="RU361187"/>
    </source>
</evidence>
<proteinExistence type="inferred from homology"/>
<dbReference type="InterPro" id="IPR023296">
    <property type="entry name" value="Glyco_hydro_beta-prop_sf"/>
</dbReference>
<dbReference type="GO" id="GO:0004553">
    <property type="term" value="F:hydrolase activity, hydrolyzing O-glycosyl compounds"/>
    <property type="evidence" value="ECO:0007669"/>
    <property type="project" value="InterPro"/>
</dbReference>
<evidence type="ECO:0000256" key="2">
    <source>
        <dbReference type="ARBA" id="ARBA00022801"/>
    </source>
</evidence>
<evidence type="ECO:0000256" key="1">
    <source>
        <dbReference type="ARBA" id="ARBA00009865"/>
    </source>
</evidence>
<dbReference type="EMBL" id="JAUSVL010000001">
    <property type="protein sequence ID" value="MDQ0291724.1"/>
    <property type="molecule type" value="Genomic_DNA"/>
</dbReference>
<dbReference type="InterPro" id="IPR006710">
    <property type="entry name" value="Glyco_hydro_43"/>
</dbReference>
<organism evidence="5 6">
    <name type="scientific">Oligosphaera ethanolica</name>
    <dbReference type="NCBI Taxonomy" id="760260"/>
    <lineage>
        <taxon>Bacteria</taxon>
        <taxon>Pseudomonadati</taxon>
        <taxon>Lentisphaerota</taxon>
        <taxon>Oligosphaeria</taxon>
        <taxon>Oligosphaerales</taxon>
        <taxon>Oligosphaeraceae</taxon>
        <taxon>Oligosphaera</taxon>
    </lineage>
</organism>
<dbReference type="RefSeq" id="WP_307264935.1">
    <property type="nucleotide sequence ID" value="NZ_JAUSVL010000001.1"/>
</dbReference>
<dbReference type="GO" id="GO:0005975">
    <property type="term" value="P:carbohydrate metabolic process"/>
    <property type="evidence" value="ECO:0007669"/>
    <property type="project" value="InterPro"/>
</dbReference>
<dbReference type="SUPFAM" id="SSF75005">
    <property type="entry name" value="Arabinanase/levansucrase/invertase"/>
    <property type="match status" value="1"/>
</dbReference>
<dbReference type="Pfam" id="PF04616">
    <property type="entry name" value="Glyco_hydro_43"/>
    <property type="match status" value="1"/>
</dbReference>
<dbReference type="Proteomes" id="UP001238163">
    <property type="component" value="Unassembled WGS sequence"/>
</dbReference>
<reference evidence="5" key="1">
    <citation type="submission" date="2023-07" db="EMBL/GenBank/DDBJ databases">
        <title>Genomic Encyclopedia of Type Strains, Phase IV (KMG-IV): sequencing the most valuable type-strain genomes for metagenomic binning, comparative biology and taxonomic classification.</title>
        <authorList>
            <person name="Goeker M."/>
        </authorList>
    </citation>
    <scope>NUCLEOTIDE SEQUENCE</scope>
    <source>
        <strain evidence="5">DSM 24202</strain>
    </source>
</reference>
<comment type="similarity">
    <text evidence="1 4">Belongs to the glycosyl hydrolase 43 family.</text>
</comment>
<dbReference type="Gene3D" id="2.115.10.20">
    <property type="entry name" value="Glycosyl hydrolase domain, family 43"/>
    <property type="match status" value="2"/>
</dbReference>
<keyword evidence="3 4" id="KW-0326">Glycosidase</keyword>
<comment type="caution">
    <text evidence="5">The sequence shown here is derived from an EMBL/GenBank/DDBJ whole genome shotgun (WGS) entry which is preliminary data.</text>
</comment>
<protein>
    <submittedName>
        <fullName evidence="5">Sucrose-6-phosphate hydrolase SacC (GH32 family)</fullName>
    </submittedName>
</protein>